<feature type="region of interest" description="Disordered" evidence="1">
    <location>
        <begin position="167"/>
        <end position="202"/>
    </location>
</feature>
<proteinExistence type="predicted"/>
<evidence type="ECO:0000256" key="1">
    <source>
        <dbReference type="SAM" id="MobiDB-lite"/>
    </source>
</evidence>
<dbReference type="AlphaFoldDB" id="A0A6A3GPK0"/>
<feature type="compositionally biased region" description="Acidic residues" evidence="1">
    <location>
        <begin position="239"/>
        <end position="257"/>
    </location>
</feature>
<gene>
    <name evidence="2" type="ORF">PR001_g30820</name>
</gene>
<dbReference type="EMBL" id="QXFV01007287">
    <property type="protein sequence ID" value="KAE8959161.1"/>
    <property type="molecule type" value="Genomic_DNA"/>
</dbReference>
<accession>A0A6A3GPK0</accession>
<reference evidence="2 3" key="1">
    <citation type="submission" date="2018-09" db="EMBL/GenBank/DDBJ databases">
        <title>Genomic investigation of the strawberry pathogen Phytophthora fragariae indicates pathogenicity is determined by transcriptional variation in three key races.</title>
        <authorList>
            <person name="Adams T.M."/>
            <person name="Armitage A.D."/>
            <person name="Sobczyk M.K."/>
            <person name="Bates H.J."/>
            <person name="Dunwell J.M."/>
            <person name="Nellist C.F."/>
            <person name="Harrison R.J."/>
        </authorList>
    </citation>
    <scope>NUCLEOTIDE SEQUENCE [LARGE SCALE GENOMIC DNA]</scope>
    <source>
        <strain evidence="2 3">SCRP249</strain>
    </source>
</reference>
<organism evidence="2 3">
    <name type="scientific">Phytophthora rubi</name>
    <dbReference type="NCBI Taxonomy" id="129364"/>
    <lineage>
        <taxon>Eukaryota</taxon>
        <taxon>Sar</taxon>
        <taxon>Stramenopiles</taxon>
        <taxon>Oomycota</taxon>
        <taxon>Peronosporomycetes</taxon>
        <taxon>Peronosporales</taxon>
        <taxon>Peronosporaceae</taxon>
        <taxon>Phytophthora</taxon>
    </lineage>
</organism>
<evidence type="ECO:0000313" key="2">
    <source>
        <dbReference type="EMBL" id="KAE8959161.1"/>
    </source>
</evidence>
<sequence>RVGDYVVQSHPESCFCSEWNARESALLTNLSGADLVNLARMVPFSPDSFGAPWIAGVKEQIPSQEFYDSYAKPVVDVSLDVGSFVWASVVELAGFDEAAEKKSAVISDVVENDTADVALVDDEGELDTLMNSLKESYGGVETEGFVGEAEFAGERYGDAEVEAAVIPDPSEQLPIENENDRFQDERQTQERDSIATDDGSVGDDDAVVLAVEAALVTEDNVSFASEELEAEQHATVDLPIDELESEVDPVMEETEASFDVRENEETEASLNVSGNEDTEASLDVSENEDTEASLDVSENEDTEASLDVSENDSVDVVDAEVEDVLSENDGHESISVEEIESVADDNDDVSSISNDDGEVDASVDTDVFGVVEEAAEIAVINNVDGAADIIDGESSAESEEVVEMEVRQEGLDLSYPETVAGQTEYVSVEPTVDVSVDSAESLSTDLNEGTHAAMSDDDVEGSAASGDVEVAESEVELDDVSLDETEKEAGLATNASEEDEPSESGVAVAEAEVSTPGEVSE</sequence>
<dbReference type="Proteomes" id="UP000429607">
    <property type="component" value="Unassembled WGS sequence"/>
</dbReference>
<feature type="non-terminal residue" evidence="2">
    <location>
        <position position="521"/>
    </location>
</feature>
<name>A0A6A3GPK0_9STRA</name>
<evidence type="ECO:0000313" key="3">
    <source>
        <dbReference type="Proteomes" id="UP000429607"/>
    </source>
</evidence>
<feature type="non-terminal residue" evidence="2">
    <location>
        <position position="1"/>
    </location>
</feature>
<feature type="region of interest" description="Disordered" evidence="1">
    <location>
        <begin position="231"/>
        <end position="313"/>
    </location>
</feature>
<feature type="region of interest" description="Disordered" evidence="1">
    <location>
        <begin position="439"/>
        <end position="521"/>
    </location>
</feature>
<protein>
    <submittedName>
        <fullName evidence="2">Uncharacterized protein</fullName>
    </submittedName>
</protein>
<feature type="compositionally biased region" description="Acidic residues" evidence="1">
    <location>
        <begin position="469"/>
        <end position="486"/>
    </location>
</feature>
<feature type="compositionally biased region" description="Basic and acidic residues" evidence="1">
    <location>
        <begin position="178"/>
        <end position="194"/>
    </location>
</feature>
<comment type="caution">
    <text evidence="2">The sequence shown here is derived from an EMBL/GenBank/DDBJ whole genome shotgun (WGS) entry which is preliminary data.</text>
</comment>
<feature type="compositionally biased region" description="Acidic residues" evidence="1">
    <location>
        <begin position="276"/>
        <end position="313"/>
    </location>
</feature>